<reference evidence="1 2" key="1">
    <citation type="journal article" date="2018" name="Front. Plant Sci.">
        <title>Red Clover (Trifolium pratense) and Zigzag Clover (T. medium) - A Picture of Genomic Similarities and Differences.</title>
        <authorList>
            <person name="Dluhosova J."/>
            <person name="Istvanek J."/>
            <person name="Nedelnik J."/>
            <person name="Repkova J."/>
        </authorList>
    </citation>
    <scope>NUCLEOTIDE SEQUENCE [LARGE SCALE GENOMIC DNA]</scope>
    <source>
        <strain evidence="2">cv. 10/8</strain>
        <tissue evidence="1">Leaf</tissue>
    </source>
</reference>
<comment type="caution">
    <text evidence="1">The sequence shown here is derived from an EMBL/GenBank/DDBJ whole genome shotgun (WGS) entry which is preliminary data.</text>
</comment>
<dbReference type="Proteomes" id="UP000265520">
    <property type="component" value="Unassembled WGS sequence"/>
</dbReference>
<dbReference type="EMBL" id="LXQA010435284">
    <property type="protein sequence ID" value="MCI51652.1"/>
    <property type="molecule type" value="Genomic_DNA"/>
</dbReference>
<sequence>MLSVESKAGASSFRRTIRPILGFSDEEYVT</sequence>
<proteinExistence type="predicted"/>
<keyword evidence="2" id="KW-1185">Reference proteome</keyword>
<accession>A0A392ST91</accession>
<protein>
    <submittedName>
        <fullName evidence="1">Uncharacterized protein</fullName>
    </submittedName>
</protein>
<organism evidence="1 2">
    <name type="scientific">Trifolium medium</name>
    <dbReference type="NCBI Taxonomy" id="97028"/>
    <lineage>
        <taxon>Eukaryota</taxon>
        <taxon>Viridiplantae</taxon>
        <taxon>Streptophyta</taxon>
        <taxon>Embryophyta</taxon>
        <taxon>Tracheophyta</taxon>
        <taxon>Spermatophyta</taxon>
        <taxon>Magnoliopsida</taxon>
        <taxon>eudicotyledons</taxon>
        <taxon>Gunneridae</taxon>
        <taxon>Pentapetalae</taxon>
        <taxon>rosids</taxon>
        <taxon>fabids</taxon>
        <taxon>Fabales</taxon>
        <taxon>Fabaceae</taxon>
        <taxon>Papilionoideae</taxon>
        <taxon>50 kb inversion clade</taxon>
        <taxon>NPAAA clade</taxon>
        <taxon>Hologalegina</taxon>
        <taxon>IRL clade</taxon>
        <taxon>Trifolieae</taxon>
        <taxon>Trifolium</taxon>
    </lineage>
</organism>
<evidence type="ECO:0000313" key="2">
    <source>
        <dbReference type="Proteomes" id="UP000265520"/>
    </source>
</evidence>
<name>A0A392ST91_9FABA</name>
<dbReference type="AlphaFoldDB" id="A0A392ST91"/>
<evidence type="ECO:0000313" key="1">
    <source>
        <dbReference type="EMBL" id="MCI51652.1"/>
    </source>
</evidence>
<feature type="non-terminal residue" evidence="1">
    <location>
        <position position="30"/>
    </location>
</feature>